<evidence type="ECO:0000256" key="2">
    <source>
        <dbReference type="SAM" id="MobiDB-lite"/>
    </source>
</evidence>
<keyword evidence="1" id="KW-0131">Cell cycle</keyword>
<dbReference type="GO" id="GO:0003677">
    <property type="term" value="F:DNA binding"/>
    <property type="evidence" value="ECO:0007669"/>
    <property type="project" value="TreeGrafter"/>
</dbReference>
<dbReference type="GO" id="GO:0031298">
    <property type="term" value="C:replication fork protection complex"/>
    <property type="evidence" value="ECO:0007669"/>
    <property type="project" value="TreeGrafter"/>
</dbReference>
<comment type="function">
    <text evidence="1">Plays an important role in the control of DNA replication and the maintenance of replication fork stability.</text>
</comment>
<dbReference type="InterPro" id="IPR040038">
    <property type="entry name" value="TIPIN/Csm3/Swi3"/>
</dbReference>
<comment type="subcellular location">
    <subcellularLocation>
        <location evidence="1">Nucleus</location>
    </subcellularLocation>
</comment>
<dbReference type="GO" id="GO:0031297">
    <property type="term" value="P:replication fork processing"/>
    <property type="evidence" value="ECO:0007669"/>
    <property type="project" value="UniProtKB-UniRule"/>
</dbReference>
<dbReference type="PANTHER" id="PTHR13220">
    <property type="entry name" value="TIMELESS INTERACTING-RELATED"/>
    <property type="match status" value="1"/>
</dbReference>
<proteinExistence type="inferred from homology"/>
<comment type="similarity">
    <text evidence="1">Belongs to the CSM3 family.</text>
</comment>
<name>A0A6H5HPP4_9HEMI</name>
<keyword evidence="1" id="KW-0227">DNA damage</keyword>
<evidence type="ECO:0000313" key="4">
    <source>
        <dbReference type="Proteomes" id="UP000479000"/>
    </source>
</evidence>
<feature type="compositionally biased region" description="Basic and acidic residues" evidence="2">
    <location>
        <begin position="137"/>
        <end position="154"/>
    </location>
</feature>
<feature type="region of interest" description="Disordered" evidence="2">
    <location>
        <begin position="35"/>
        <end position="77"/>
    </location>
</feature>
<feature type="compositionally biased region" description="Basic and acidic residues" evidence="2">
    <location>
        <begin position="96"/>
        <end position="105"/>
    </location>
</feature>
<dbReference type="Proteomes" id="UP000479000">
    <property type="component" value="Unassembled WGS sequence"/>
</dbReference>
<keyword evidence="1" id="KW-0539">Nucleus</keyword>
<gene>
    <name evidence="3" type="ORF">NTEN_LOCUS23220</name>
</gene>
<reference evidence="3 4" key="1">
    <citation type="submission" date="2020-02" db="EMBL/GenBank/DDBJ databases">
        <authorList>
            <person name="Ferguson B K."/>
        </authorList>
    </citation>
    <scope>NUCLEOTIDE SEQUENCE [LARGE SCALE GENOMIC DNA]</scope>
</reference>
<dbReference type="PANTHER" id="PTHR13220:SF11">
    <property type="entry name" value="TIMELESS-INTERACTING PROTEIN"/>
    <property type="match status" value="1"/>
</dbReference>
<sequence length="313" mass="35343">MKFQDCIEKIEDLGSKKEIMTNMHKIRNGMIDLPEASQDNVNDDDDPRAPSPIDDPFDQLVSVVPPPTQQATLTDEQRARMMRNRLLAEERRQARRLAREKEMEAQRQSTGNPDPIDLDEADHADRQTSELDTPSTEMDRERLESRSLRSRSVEISDSSAYHSSVRGDQLRRLHFHHHGILFRRRAFRLHRNRTPTSGTSSPGKFLHSVERKFSRMKNILTPRRKAGADSPAVLHVKNRLSPVGEAWKSGKLGCFKNAGRGRKKWASCGGMRSALAPLTPTISSRIVPFHGSFSPLSIAPPSPIGRSHQPIRG</sequence>
<dbReference type="AlphaFoldDB" id="A0A6H5HPP4"/>
<evidence type="ECO:0000256" key="1">
    <source>
        <dbReference type="RuleBase" id="RU366049"/>
    </source>
</evidence>
<organism evidence="3 4">
    <name type="scientific">Nesidiocoris tenuis</name>
    <dbReference type="NCBI Taxonomy" id="355587"/>
    <lineage>
        <taxon>Eukaryota</taxon>
        <taxon>Metazoa</taxon>
        <taxon>Ecdysozoa</taxon>
        <taxon>Arthropoda</taxon>
        <taxon>Hexapoda</taxon>
        <taxon>Insecta</taxon>
        <taxon>Pterygota</taxon>
        <taxon>Neoptera</taxon>
        <taxon>Paraneoptera</taxon>
        <taxon>Hemiptera</taxon>
        <taxon>Heteroptera</taxon>
        <taxon>Panheteroptera</taxon>
        <taxon>Cimicomorpha</taxon>
        <taxon>Miridae</taxon>
        <taxon>Dicyphina</taxon>
        <taxon>Nesidiocoris</taxon>
    </lineage>
</organism>
<dbReference type="GO" id="GO:0000076">
    <property type="term" value="P:DNA replication checkpoint signaling"/>
    <property type="evidence" value="ECO:0007669"/>
    <property type="project" value="UniProtKB-UniRule"/>
</dbReference>
<dbReference type="EMBL" id="CADCXU010033972">
    <property type="protein sequence ID" value="CAB0019508.1"/>
    <property type="molecule type" value="Genomic_DNA"/>
</dbReference>
<evidence type="ECO:0000313" key="3">
    <source>
        <dbReference type="EMBL" id="CAB0019508.1"/>
    </source>
</evidence>
<dbReference type="OrthoDB" id="437078at2759"/>
<protein>
    <recommendedName>
        <fullName evidence="1">TIMELESS-interacting protein</fullName>
    </recommendedName>
</protein>
<keyword evidence="4" id="KW-1185">Reference proteome</keyword>
<feature type="region of interest" description="Disordered" evidence="2">
    <location>
        <begin position="96"/>
        <end position="161"/>
    </location>
</feature>
<accession>A0A6H5HPP4</accession>
<dbReference type="GO" id="GO:0006974">
    <property type="term" value="P:DNA damage response"/>
    <property type="evidence" value="ECO:0007669"/>
    <property type="project" value="UniProtKB-KW"/>
</dbReference>
<dbReference type="GO" id="GO:0043111">
    <property type="term" value="P:replication fork arrest"/>
    <property type="evidence" value="ECO:0007669"/>
    <property type="project" value="TreeGrafter"/>
</dbReference>